<reference evidence="3" key="1">
    <citation type="submission" date="2009-09" db="EMBL/GenBank/DDBJ databases">
        <title>The complete genome of Kribbella flavida DSM 17836.</title>
        <authorList>
            <consortium name="US DOE Joint Genome Institute (JGI-PGF)"/>
            <person name="Lucas S."/>
            <person name="Copeland A."/>
            <person name="Lapidus A."/>
            <person name="Glavina del Rio T."/>
            <person name="Dalin E."/>
            <person name="Tice H."/>
            <person name="Bruce D."/>
            <person name="Goodwin L."/>
            <person name="Pitluck S."/>
            <person name="Kyrpides N."/>
            <person name="Mavromatis K."/>
            <person name="Ivanova N."/>
            <person name="Saunders E."/>
            <person name="Brettin T."/>
            <person name="Detter J.C."/>
            <person name="Han C."/>
            <person name="Larimer F."/>
            <person name="Land M."/>
            <person name="Hauser L."/>
            <person name="Markowitz V."/>
            <person name="Cheng J.-F."/>
            <person name="Hugenholtz P."/>
            <person name="Woyke T."/>
            <person name="Wu D."/>
            <person name="Pukall R."/>
            <person name="Klenk H.-P."/>
            <person name="Eisen J.A."/>
        </authorList>
    </citation>
    <scope>NUCLEOTIDE SEQUENCE [LARGE SCALE GENOMIC DNA]</scope>
    <source>
        <strain evidence="3">DSM 17836 / JCM 10339 / NBRC 14399</strain>
    </source>
</reference>
<dbReference type="EMBL" id="CP001736">
    <property type="protein sequence ID" value="ADB30582.1"/>
    <property type="molecule type" value="Genomic_DNA"/>
</dbReference>
<evidence type="ECO:0000256" key="1">
    <source>
        <dbReference type="SAM" id="MobiDB-lite"/>
    </source>
</evidence>
<dbReference type="KEGG" id="kfl:Kfla_1481"/>
<proteinExistence type="predicted"/>
<evidence type="ECO:0000313" key="2">
    <source>
        <dbReference type="EMBL" id="ADB30582.1"/>
    </source>
</evidence>
<gene>
    <name evidence="2" type="ordered locus">Kfla_1481</name>
</gene>
<feature type="region of interest" description="Disordered" evidence="1">
    <location>
        <begin position="295"/>
        <end position="351"/>
    </location>
</feature>
<feature type="compositionally biased region" description="Basic and acidic residues" evidence="1">
    <location>
        <begin position="300"/>
        <end position="341"/>
    </location>
</feature>
<feature type="region of interest" description="Disordered" evidence="1">
    <location>
        <begin position="213"/>
        <end position="248"/>
    </location>
</feature>
<name>D2PLF3_KRIFD</name>
<dbReference type="HOGENOM" id="CLU_789385_0_0_11"/>
<organism evidence="2 3">
    <name type="scientific">Kribbella flavida (strain DSM 17836 / JCM 10339 / NBRC 14399)</name>
    <dbReference type="NCBI Taxonomy" id="479435"/>
    <lineage>
        <taxon>Bacteria</taxon>
        <taxon>Bacillati</taxon>
        <taxon>Actinomycetota</taxon>
        <taxon>Actinomycetes</taxon>
        <taxon>Propionibacteriales</taxon>
        <taxon>Kribbellaceae</taxon>
        <taxon>Kribbella</taxon>
    </lineage>
</organism>
<accession>D2PLF3</accession>
<dbReference type="Proteomes" id="UP000007967">
    <property type="component" value="Chromosome"/>
</dbReference>
<dbReference type="AlphaFoldDB" id="D2PLF3"/>
<evidence type="ECO:0000313" key="3">
    <source>
        <dbReference type="Proteomes" id="UP000007967"/>
    </source>
</evidence>
<sequence length="351" mass="39586">MVRLWAVVCRCVWIRRPATVALRPLAVSSRRFRRCGALRCRWCRRWMPTTKRASRWPDCLRTEYETRLGSTLIACSLQACASSSWHMSESFDTWLKVPTPGPAIGKTCGCTAGVGNGACARCAPTPRRGTGLPSRHTRPERLHRSRRLTFQRFVLAGRDAIRPRPLKIPGRGRWWLAQAGHPALQHCWHSCCEPRALRDERLSARLPVAPGGRTSPLCGGRPFARSRPSACRTPTTRSRDGGLPVPPTAFHPLLDRGWGSRRLGQLSSRQHPFWIDSELSDGHLHAVDELVDTCRNLSPGDRRTLPVRREGRRDHPTGRAGSDRDGARVLERQRRELEGRRWRPARSGPTS</sequence>
<protein>
    <submittedName>
        <fullName evidence="2">Uncharacterized protein</fullName>
    </submittedName>
</protein>
<keyword evidence="3" id="KW-1185">Reference proteome</keyword>
<reference evidence="2 3" key="2">
    <citation type="journal article" date="2010" name="Stand. Genomic Sci.">
        <title>Complete genome sequence of Kribbella flavida type strain (IFO 14399).</title>
        <authorList>
            <person name="Pukall R."/>
            <person name="Lapidus A."/>
            <person name="Glavina Del Rio T."/>
            <person name="Copeland A."/>
            <person name="Tice H."/>
            <person name="Cheng J.-F."/>
            <person name="Lucas S."/>
            <person name="Chen F."/>
            <person name="Nolan M."/>
            <person name="LaButti K."/>
            <person name="Pati A."/>
            <person name="Ivanova N."/>
            <person name="Mavrommatis K."/>
            <person name="Mikhailova N."/>
            <person name="Pitluck S."/>
            <person name="Bruce D."/>
            <person name="Goodwin L."/>
            <person name="Land M."/>
            <person name="Hauser L."/>
            <person name="Chang Y.-J."/>
            <person name="Jeffries C.D."/>
            <person name="Chen A."/>
            <person name="Palaniappan K."/>
            <person name="Chain P."/>
            <person name="Rohde M."/>
            <person name="Goeker M."/>
            <person name="Bristow J."/>
            <person name="Eisen J.A."/>
            <person name="Markowitz V."/>
            <person name="Hugenholtz P."/>
            <person name="Kyrpides N.C."/>
            <person name="Klenk H.-P."/>
            <person name="Brettin T."/>
        </authorList>
    </citation>
    <scope>NUCLEOTIDE SEQUENCE [LARGE SCALE GENOMIC DNA]</scope>
    <source>
        <strain evidence="3">DSM 17836 / JCM 10339 / NBRC 14399</strain>
    </source>
</reference>